<feature type="transmembrane region" description="Helical" evidence="2">
    <location>
        <begin position="135"/>
        <end position="168"/>
    </location>
</feature>
<evidence type="ECO:0000256" key="1">
    <source>
        <dbReference type="SAM" id="MobiDB-lite"/>
    </source>
</evidence>
<keyword evidence="2" id="KW-0812">Transmembrane</keyword>
<dbReference type="EMBL" id="DVMX01000061">
    <property type="protein sequence ID" value="HIU41558.1"/>
    <property type="molecule type" value="Genomic_DNA"/>
</dbReference>
<name>A0A9D1IQB0_9FIRM</name>
<keyword evidence="2" id="KW-1133">Transmembrane helix</keyword>
<accession>A0A9D1IQB0</accession>
<feature type="region of interest" description="Disordered" evidence="1">
    <location>
        <begin position="1"/>
        <end position="34"/>
    </location>
</feature>
<gene>
    <name evidence="3" type="ORF">IAD19_03305</name>
</gene>
<evidence type="ECO:0000313" key="4">
    <source>
        <dbReference type="Proteomes" id="UP000824082"/>
    </source>
</evidence>
<feature type="transmembrane region" description="Helical" evidence="2">
    <location>
        <begin position="57"/>
        <end position="82"/>
    </location>
</feature>
<evidence type="ECO:0000256" key="2">
    <source>
        <dbReference type="SAM" id="Phobius"/>
    </source>
</evidence>
<reference evidence="3" key="1">
    <citation type="submission" date="2020-10" db="EMBL/GenBank/DDBJ databases">
        <authorList>
            <person name="Gilroy R."/>
        </authorList>
    </citation>
    <scope>NUCLEOTIDE SEQUENCE</scope>
    <source>
        <strain evidence="3">4509</strain>
    </source>
</reference>
<sequence>MNIPEQNKDTPTPDPIPPSDSSEPISPAAQDPPFIPYRKPGANSSRVQMSTEPSTKLATASLILGAVSLGLFVVNIICSLSFSSYLLGQGSHFIYLNLSYPILACGLLSLVFGMISKQKFQFYPPNFPGRRNSSIGMTLAIICFGIYAAVMVLLFILMAYLAFFFSWFTTLL</sequence>
<dbReference type="Proteomes" id="UP000824082">
    <property type="component" value="Unassembled WGS sequence"/>
</dbReference>
<organism evidence="3 4">
    <name type="scientific">Candidatus Egerieicola faecale</name>
    <dbReference type="NCBI Taxonomy" id="2840774"/>
    <lineage>
        <taxon>Bacteria</taxon>
        <taxon>Bacillati</taxon>
        <taxon>Bacillota</taxon>
        <taxon>Clostridia</taxon>
        <taxon>Eubacteriales</taxon>
        <taxon>Oscillospiraceae</taxon>
        <taxon>Oscillospiraceae incertae sedis</taxon>
        <taxon>Candidatus Egerieicola</taxon>
    </lineage>
</organism>
<reference evidence="3" key="2">
    <citation type="journal article" date="2021" name="PeerJ">
        <title>Extensive microbial diversity within the chicken gut microbiome revealed by metagenomics and culture.</title>
        <authorList>
            <person name="Gilroy R."/>
            <person name="Ravi A."/>
            <person name="Getino M."/>
            <person name="Pursley I."/>
            <person name="Horton D.L."/>
            <person name="Alikhan N.F."/>
            <person name="Baker D."/>
            <person name="Gharbi K."/>
            <person name="Hall N."/>
            <person name="Watson M."/>
            <person name="Adriaenssens E.M."/>
            <person name="Foster-Nyarko E."/>
            <person name="Jarju S."/>
            <person name="Secka A."/>
            <person name="Antonio M."/>
            <person name="Oren A."/>
            <person name="Chaudhuri R.R."/>
            <person name="La Ragione R."/>
            <person name="Hildebrand F."/>
            <person name="Pallen M.J."/>
        </authorList>
    </citation>
    <scope>NUCLEOTIDE SEQUENCE</scope>
    <source>
        <strain evidence="3">4509</strain>
    </source>
</reference>
<protein>
    <submittedName>
        <fullName evidence="3">Uncharacterized protein</fullName>
    </submittedName>
</protein>
<proteinExistence type="predicted"/>
<comment type="caution">
    <text evidence="3">The sequence shown here is derived from an EMBL/GenBank/DDBJ whole genome shotgun (WGS) entry which is preliminary data.</text>
</comment>
<keyword evidence="2" id="KW-0472">Membrane</keyword>
<dbReference type="AlphaFoldDB" id="A0A9D1IQB0"/>
<feature type="transmembrane region" description="Helical" evidence="2">
    <location>
        <begin position="94"/>
        <end position="115"/>
    </location>
</feature>
<evidence type="ECO:0000313" key="3">
    <source>
        <dbReference type="EMBL" id="HIU41558.1"/>
    </source>
</evidence>